<evidence type="ECO:0000313" key="2">
    <source>
        <dbReference type="Proteomes" id="UP001152178"/>
    </source>
</evidence>
<organism evidence="1 2">
    <name type="scientific">Mesorhizobium qingshengii</name>
    <dbReference type="NCBI Taxonomy" id="1165689"/>
    <lineage>
        <taxon>Bacteria</taxon>
        <taxon>Pseudomonadati</taxon>
        <taxon>Pseudomonadota</taxon>
        <taxon>Alphaproteobacteria</taxon>
        <taxon>Hyphomicrobiales</taxon>
        <taxon>Phyllobacteriaceae</taxon>
        <taxon>Mesorhizobium</taxon>
    </lineage>
</organism>
<evidence type="ECO:0000313" key="1">
    <source>
        <dbReference type="EMBL" id="MCZ8543244.1"/>
    </source>
</evidence>
<keyword evidence="2" id="KW-1185">Reference proteome</keyword>
<gene>
    <name evidence="1" type="ORF">OOJ09_03565</name>
</gene>
<comment type="caution">
    <text evidence="1">The sequence shown here is derived from an EMBL/GenBank/DDBJ whole genome shotgun (WGS) entry which is preliminary data.</text>
</comment>
<reference evidence="1" key="1">
    <citation type="submission" date="2022-11" db="EMBL/GenBank/DDBJ databases">
        <authorList>
            <person name="Coimbra C."/>
        </authorList>
    </citation>
    <scope>NUCLEOTIDE SEQUENCE</scope>
    <source>
        <strain evidence="1">Jales19</strain>
    </source>
</reference>
<protein>
    <recommendedName>
        <fullName evidence="3">HEPN AbiU2-like domain-containing protein</fullName>
    </recommendedName>
</protein>
<name>A0ABT4QNX3_9HYPH</name>
<sequence length="235" mass="26181">MLIDTSGAIERNRELLQASAWAMENVALGNAAINILRASCDLDLKSDDHVTVLRLAIRLINTAGAAGDALMSGYYQPTAALIRDLIEVGFLIDLFRREPKKVAEWRLGDRSLRKKGFSAFELRKALNRLDGSTENKRDEAYQYFTSHGTHVDPDAIALTSPNRMTFVGPFPDRDRLVGLSFDLARYLAAATEYFIHWLLLQQSGAGPKVDIVAGHIDRFREACNDMATRQTDPQA</sequence>
<dbReference type="EMBL" id="JAPFQA010000001">
    <property type="protein sequence ID" value="MCZ8543244.1"/>
    <property type="molecule type" value="Genomic_DNA"/>
</dbReference>
<dbReference type="Proteomes" id="UP001152178">
    <property type="component" value="Unassembled WGS sequence"/>
</dbReference>
<evidence type="ECO:0008006" key="3">
    <source>
        <dbReference type="Google" id="ProtNLM"/>
    </source>
</evidence>
<accession>A0ABT4QNX3</accession>
<proteinExistence type="predicted"/>
<dbReference type="RefSeq" id="WP_269903854.1">
    <property type="nucleotide sequence ID" value="NZ_JAPFQA010000001.1"/>
</dbReference>